<protein>
    <recommendedName>
        <fullName evidence="1">KRAB domain-containing protein</fullName>
    </recommendedName>
</protein>
<dbReference type="SMART" id="SM00349">
    <property type="entry name" value="KRAB"/>
    <property type="match status" value="1"/>
</dbReference>
<organism evidence="2 3">
    <name type="scientific">Panthera leo</name>
    <name type="common">Lion</name>
    <dbReference type="NCBI Taxonomy" id="9689"/>
    <lineage>
        <taxon>Eukaryota</taxon>
        <taxon>Metazoa</taxon>
        <taxon>Chordata</taxon>
        <taxon>Craniata</taxon>
        <taxon>Vertebrata</taxon>
        <taxon>Euteleostomi</taxon>
        <taxon>Mammalia</taxon>
        <taxon>Eutheria</taxon>
        <taxon>Laurasiatheria</taxon>
        <taxon>Carnivora</taxon>
        <taxon>Feliformia</taxon>
        <taxon>Felidae</taxon>
        <taxon>Pantherinae</taxon>
        <taxon>Panthera</taxon>
    </lineage>
</organism>
<dbReference type="OMA" id="YCYVTIT"/>
<dbReference type="PROSITE" id="PS50805">
    <property type="entry name" value="KRAB"/>
    <property type="match status" value="1"/>
</dbReference>
<dbReference type="CDD" id="cd07765">
    <property type="entry name" value="KRAB_A-box"/>
    <property type="match status" value="1"/>
</dbReference>
<dbReference type="GO" id="GO:0006355">
    <property type="term" value="P:regulation of DNA-templated transcription"/>
    <property type="evidence" value="ECO:0007669"/>
    <property type="project" value="InterPro"/>
</dbReference>
<dbReference type="InterPro" id="IPR036051">
    <property type="entry name" value="KRAB_dom_sf"/>
</dbReference>
<dbReference type="SUPFAM" id="SSF109640">
    <property type="entry name" value="KRAB domain (Kruppel-associated box)"/>
    <property type="match status" value="1"/>
</dbReference>
<evidence type="ECO:0000259" key="1">
    <source>
        <dbReference type="PROSITE" id="PS50805"/>
    </source>
</evidence>
<accession>A0A8C8WTB7</accession>
<keyword evidence="3" id="KW-1185">Reference proteome</keyword>
<reference evidence="2" key="3">
    <citation type="submission" date="2025-09" db="UniProtKB">
        <authorList>
            <consortium name="Ensembl"/>
        </authorList>
    </citation>
    <scope>IDENTIFICATION</scope>
</reference>
<feature type="domain" description="KRAB" evidence="1">
    <location>
        <begin position="7"/>
        <end position="72"/>
    </location>
</feature>
<dbReference type="InterPro" id="IPR001909">
    <property type="entry name" value="KRAB"/>
</dbReference>
<evidence type="ECO:0000313" key="2">
    <source>
        <dbReference type="Ensembl" id="ENSPLOP00000007803.1"/>
    </source>
</evidence>
<reference evidence="2" key="2">
    <citation type="submission" date="2025-08" db="UniProtKB">
        <authorList>
            <consortium name="Ensembl"/>
        </authorList>
    </citation>
    <scope>IDENTIFICATION</scope>
</reference>
<dbReference type="InterPro" id="IPR050169">
    <property type="entry name" value="Krueppel_C2H2_ZnF"/>
</dbReference>
<dbReference type="Proteomes" id="UP000694399">
    <property type="component" value="Chromosome E3"/>
</dbReference>
<evidence type="ECO:0000313" key="3">
    <source>
        <dbReference type="Proteomes" id="UP000694399"/>
    </source>
</evidence>
<dbReference type="Gene3D" id="6.10.140.140">
    <property type="match status" value="1"/>
</dbReference>
<reference evidence="2" key="1">
    <citation type="journal article" date="2019" name="bioRxiv">
        <title>Long live the king: chromosome-level assembly of the lion (Panthera leo) using linked-read, Hi-C, and long read data.</title>
        <authorList>
            <person name="Armstrong E.E."/>
            <person name="Taylor R.W."/>
            <person name="Miller D.E."/>
            <person name="Kaelin C."/>
            <person name="Barsh G."/>
            <person name="Hadly E.A."/>
            <person name="Petrov D."/>
        </authorList>
    </citation>
    <scope>NUCLEOTIDE SEQUENCE [LARGE SCALE GENOMIC DNA]</scope>
</reference>
<dbReference type="AlphaFoldDB" id="A0A8C8WTB7"/>
<dbReference type="Ensembl" id="ENSPLOT00000008624.1">
    <property type="protein sequence ID" value="ENSPLOP00000007803.1"/>
    <property type="gene ID" value="ENSPLOG00000005720.1"/>
</dbReference>
<dbReference type="GeneTree" id="ENSGT00940000167842"/>
<proteinExistence type="predicted"/>
<dbReference type="PANTHER" id="PTHR23232:SF157">
    <property type="entry name" value="ZINC FINGER PROTEIN 525"/>
    <property type="match status" value="1"/>
</dbReference>
<name>A0A8C8WTB7_PANLE</name>
<sequence>MLLQGLLSFSDVAVDFTWEEWELLDNVQKNLYRDVMLENYSNLMSVGKDYGEPQSVAISFLTRERERETECE</sequence>
<dbReference type="PANTHER" id="PTHR23232">
    <property type="entry name" value="KRAB DOMAIN C2H2 ZINC FINGER"/>
    <property type="match status" value="1"/>
</dbReference>
<dbReference type="Pfam" id="PF01352">
    <property type="entry name" value="KRAB"/>
    <property type="match status" value="1"/>
</dbReference>